<organism evidence="1 2">
    <name type="scientific">Leucogyrophana mollusca</name>
    <dbReference type="NCBI Taxonomy" id="85980"/>
    <lineage>
        <taxon>Eukaryota</taxon>
        <taxon>Fungi</taxon>
        <taxon>Dikarya</taxon>
        <taxon>Basidiomycota</taxon>
        <taxon>Agaricomycotina</taxon>
        <taxon>Agaricomycetes</taxon>
        <taxon>Agaricomycetidae</taxon>
        <taxon>Boletales</taxon>
        <taxon>Boletales incertae sedis</taxon>
        <taxon>Leucogyrophana</taxon>
    </lineage>
</organism>
<protein>
    <submittedName>
        <fullName evidence="1">Uncharacterized protein</fullName>
    </submittedName>
</protein>
<proteinExistence type="predicted"/>
<keyword evidence="2" id="KW-1185">Reference proteome</keyword>
<accession>A0ACB8BP37</accession>
<gene>
    <name evidence="1" type="ORF">BV22DRAFT_1031581</name>
</gene>
<evidence type="ECO:0000313" key="1">
    <source>
        <dbReference type="EMBL" id="KAH7927681.1"/>
    </source>
</evidence>
<comment type="caution">
    <text evidence="1">The sequence shown here is derived from an EMBL/GenBank/DDBJ whole genome shotgun (WGS) entry which is preliminary data.</text>
</comment>
<evidence type="ECO:0000313" key="2">
    <source>
        <dbReference type="Proteomes" id="UP000790709"/>
    </source>
</evidence>
<name>A0ACB8BP37_9AGAM</name>
<dbReference type="EMBL" id="MU266363">
    <property type="protein sequence ID" value="KAH7927681.1"/>
    <property type="molecule type" value="Genomic_DNA"/>
</dbReference>
<reference evidence="1" key="1">
    <citation type="journal article" date="2021" name="New Phytol.">
        <title>Evolutionary innovations through gain and loss of genes in the ectomycorrhizal Boletales.</title>
        <authorList>
            <person name="Wu G."/>
            <person name="Miyauchi S."/>
            <person name="Morin E."/>
            <person name="Kuo A."/>
            <person name="Drula E."/>
            <person name="Varga T."/>
            <person name="Kohler A."/>
            <person name="Feng B."/>
            <person name="Cao Y."/>
            <person name="Lipzen A."/>
            <person name="Daum C."/>
            <person name="Hundley H."/>
            <person name="Pangilinan J."/>
            <person name="Johnson J."/>
            <person name="Barry K."/>
            <person name="LaButti K."/>
            <person name="Ng V."/>
            <person name="Ahrendt S."/>
            <person name="Min B."/>
            <person name="Choi I.G."/>
            <person name="Park H."/>
            <person name="Plett J.M."/>
            <person name="Magnuson J."/>
            <person name="Spatafora J.W."/>
            <person name="Nagy L.G."/>
            <person name="Henrissat B."/>
            <person name="Grigoriev I.V."/>
            <person name="Yang Z.L."/>
            <person name="Xu J."/>
            <person name="Martin F.M."/>
        </authorList>
    </citation>
    <scope>NUCLEOTIDE SEQUENCE</scope>
    <source>
        <strain evidence="1">KUC20120723A-06</strain>
    </source>
</reference>
<sequence length="475" mass="53465">MATSPTGSYSLPESKKQSLMAAWMNFLPPELLIEIFVICSSVGDWRAPLVLSRVCRLWRALVITSPRSWQLISVHELHRPLSSIRSQAELWISRAATLPCELDIELSDVERLLPVMSCFLPHISRWNECTITAGSRTIHTSLSPLSQSAPTRVLHYLDVRLHTPSESSDDEDDDISLSCGTAALRHVSMKVTVSRLPIAEIANPLLFTSLDITESPFEQCAPSSELLKFLSCCPQLEHFCFHGIPDDEGTLEHISAVVSLPRLHTIWLHCTCSQRNILSHLHLPALRELRIRHTNVDFPLDTYHLVEEGDSEDENPDFSQSSWSDQHTGMGLRKLISRSKPPIEILDMDLSDMRTKDFRWVFDRLPDLHYFSIVGSDMSDTVVGLFAPMPLKGEEDEGGDRLHVRLPRLSVLRMYNCQQFSGDAMVDALSKRTQFTDAVTPASTLTEVVISGCGGFTPRNTQELSWVLGNRLHVY</sequence>
<dbReference type="Proteomes" id="UP000790709">
    <property type="component" value="Unassembled WGS sequence"/>
</dbReference>